<dbReference type="EMBL" id="BSYO01000005">
    <property type="protein sequence ID" value="GMH04609.1"/>
    <property type="molecule type" value="Genomic_DNA"/>
</dbReference>
<protein>
    <submittedName>
        <fullName evidence="2">Uncharacterized protein</fullName>
    </submittedName>
</protein>
<feature type="compositionally biased region" description="Low complexity" evidence="1">
    <location>
        <begin position="22"/>
        <end position="34"/>
    </location>
</feature>
<organism evidence="2 3">
    <name type="scientific">Nepenthes gracilis</name>
    <name type="common">Slender pitcher plant</name>
    <dbReference type="NCBI Taxonomy" id="150966"/>
    <lineage>
        <taxon>Eukaryota</taxon>
        <taxon>Viridiplantae</taxon>
        <taxon>Streptophyta</taxon>
        <taxon>Embryophyta</taxon>
        <taxon>Tracheophyta</taxon>
        <taxon>Spermatophyta</taxon>
        <taxon>Magnoliopsida</taxon>
        <taxon>eudicotyledons</taxon>
        <taxon>Gunneridae</taxon>
        <taxon>Pentapetalae</taxon>
        <taxon>Caryophyllales</taxon>
        <taxon>Nepenthaceae</taxon>
        <taxon>Nepenthes</taxon>
    </lineage>
</organism>
<proteinExistence type="predicted"/>
<dbReference type="PANTHER" id="PTHR33670">
    <property type="entry name" value="SPLICING FACTOR, PROLINE- AND GLUTAMINE-RICH-LIKE"/>
    <property type="match status" value="1"/>
</dbReference>
<dbReference type="Proteomes" id="UP001279734">
    <property type="component" value="Unassembled WGS sequence"/>
</dbReference>
<dbReference type="PANTHER" id="PTHR33670:SF15">
    <property type="entry name" value="OS02G0797600 PROTEIN"/>
    <property type="match status" value="1"/>
</dbReference>
<feature type="region of interest" description="Disordered" evidence="1">
    <location>
        <begin position="22"/>
        <end position="45"/>
    </location>
</feature>
<name>A0AAD3S512_NEPGR</name>
<evidence type="ECO:0000313" key="2">
    <source>
        <dbReference type="EMBL" id="GMH04609.1"/>
    </source>
</evidence>
<dbReference type="AlphaFoldDB" id="A0AAD3S512"/>
<evidence type="ECO:0000256" key="1">
    <source>
        <dbReference type="SAM" id="MobiDB-lite"/>
    </source>
</evidence>
<accession>A0AAD3S512</accession>
<gene>
    <name evidence="2" type="ORF">Nepgr_006449</name>
</gene>
<evidence type="ECO:0000313" key="3">
    <source>
        <dbReference type="Proteomes" id="UP001279734"/>
    </source>
</evidence>
<sequence>MATDVIRCQDFLRRRFGISSLNSSNPNRRSGSSRSLRRKRSPAQYDRLSNRERLSSVANFQSKGLVMGQVRILKRGNELEPKIDGEDLVYTADSLGPDPEVVVKHIRFSDLYAGSAAFLPSPPPSSLPFPALLVRSGTATTDLRRMLKI</sequence>
<keyword evidence="3" id="KW-1185">Reference proteome</keyword>
<comment type="caution">
    <text evidence="2">The sequence shown here is derived from an EMBL/GenBank/DDBJ whole genome shotgun (WGS) entry which is preliminary data.</text>
</comment>
<reference evidence="2" key="1">
    <citation type="submission" date="2023-05" db="EMBL/GenBank/DDBJ databases">
        <title>Nepenthes gracilis genome sequencing.</title>
        <authorList>
            <person name="Fukushima K."/>
        </authorList>
    </citation>
    <scope>NUCLEOTIDE SEQUENCE</scope>
    <source>
        <strain evidence="2">SING2019-196</strain>
    </source>
</reference>